<dbReference type="InterPro" id="IPR002156">
    <property type="entry name" value="RNaseH_domain"/>
</dbReference>
<proteinExistence type="predicted"/>
<dbReference type="Gene3D" id="3.60.10.10">
    <property type="entry name" value="Endonuclease/exonuclease/phosphatase"/>
    <property type="match status" value="1"/>
</dbReference>
<dbReference type="InterPro" id="IPR052929">
    <property type="entry name" value="RNase_H-like_EbsB-rel"/>
</dbReference>
<dbReference type="CDD" id="cd06222">
    <property type="entry name" value="RNase_H_like"/>
    <property type="match status" value="1"/>
</dbReference>
<evidence type="ECO:0000313" key="3">
    <source>
        <dbReference type="EMBL" id="RYR75491.1"/>
    </source>
</evidence>
<evidence type="ECO:0000259" key="1">
    <source>
        <dbReference type="Pfam" id="PF13456"/>
    </source>
</evidence>
<feature type="domain" description="RNase H type-1" evidence="1">
    <location>
        <begin position="434"/>
        <end position="554"/>
    </location>
</feature>
<evidence type="ECO:0000259" key="2">
    <source>
        <dbReference type="Pfam" id="PF13966"/>
    </source>
</evidence>
<dbReference type="Pfam" id="PF13456">
    <property type="entry name" value="RVT_3"/>
    <property type="match status" value="1"/>
</dbReference>
<name>A0A445EJC7_ARAHY</name>
<feature type="domain" description="Reverse transcriptase zinc-binding" evidence="2">
    <location>
        <begin position="247"/>
        <end position="319"/>
    </location>
</feature>
<gene>
    <name evidence="3" type="ORF">Ahy_A01g000039</name>
</gene>
<dbReference type="EMBL" id="SDMP01000001">
    <property type="protein sequence ID" value="RYR75491.1"/>
    <property type="molecule type" value="Genomic_DNA"/>
</dbReference>
<dbReference type="PANTHER" id="PTHR47074:SF11">
    <property type="entry name" value="REVERSE TRANSCRIPTASE-LIKE PROTEIN"/>
    <property type="match status" value="1"/>
</dbReference>
<organism evidence="3 4">
    <name type="scientific">Arachis hypogaea</name>
    <name type="common">Peanut</name>
    <dbReference type="NCBI Taxonomy" id="3818"/>
    <lineage>
        <taxon>Eukaryota</taxon>
        <taxon>Viridiplantae</taxon>
        <taxon>Streptophyta</taxon>
        <taxon>Embryophyta</taxon>
        <taxon>Tracheophyta</taxon>
        <taxon>Spermatophyta</taxon>
        <taxon>Magnoliopsida</taxon>
        <taxon>eudicotyledons</taxon>
        <taxon>Gunneridae</taxon>
        <taxon>Pentapetalae</taxon>
        <taxon>rosids</taxon>
        <taxon>fabids</taxon>
        <taxon>Fabales</taxon>
        <taxon>Fabaceae</taxon>
        <taxon>Papilionoideae</taxon>
        <taxon>50 kb inversion clade</taxon>
        <taxon>dalbergioids sensu lato</taxon>
        <taxon>Dalbergieae</taxon>
        <taxon>Pterocarpus clade</taxon>
        <taxon>Arachis</taxon>
    </lineage>
</organism>
<dbReference type="PANTHER" id="PTHR47074">
    <property type="entry name" value="BNAC02G40300D PROTEIN"/>
    <property type="match status" value="1"/>
</dbReference>
<evidence type="ECO:0000313" key="4">
    <source>
        <dbReference type="Proteomes" id="UP000289738"/>
    </source>
</evidence>
<dbReference type="GO" id="GO:0004523">
    <property type="term" value="F:RNA-DNA hybrid ribonuclease activity"/>
    <property type="evidence" value="ECO:0007669"/>
    <property type="project" value="InterPro"/>
</dbReference>
<dbReference type="SUPFAM" id="SSF53098">
    <property type="entry name" value="Ribonuclease H-like"/>
    <property type="match status" value="1"/>
</dbReference>
<dbReference type="GO" id="GO:0003676">
    <property type="term" value="F:nucleic acid binding"/>
    <property type="evidence" value="ECO:0007669"/>
    <property type="project" value="InterPro"/>
</dbReference>
<comment type="caution">
    <text evidence="3">The sequence shown here is derived from an EMBL/GenBank/DDBJ whole genome shotgun (WGS) entry which is preliminary data.</text>
</comment>
<reference evidence="3 4" key="1">
    <citation type="submission" date="2019-01" db="EMBL/GenBank/DDBJ databases">
        <title>Sequencing of cultivated peanut Arachis hypogaea provides insights into genome evolution and oil improvement.</title>
        <authorList>
            <person name="Chen X."/>
        </authorList>
    </citation>
    <scope>NUCLEOTIDE SEQUENCE [LARGE SCALE GENOMIC DNA]</scope>
    <source>
        <strain evidence="4">cv. Fuhuasheng</strain>
        <tissue evidence="3">Leaves</tissue>
    </source>
</reference>
<dbReference type="InterPro" id="IPR012337">
    <property type="entry name" value="RNaseH-like_sf"/>
</dbReference>
<dbReference type="InterPro" id="IPR036691">
    <property type="entry name" value="Endo/exonu/phosph_ase_sf"/>
</dbReference>
<accession>A0A445EJC7</accession>
<protein>
    <recommendedName>
        <fullName evidence="5">RNase H type-1 domain-containing protein</fullName>
    </recommendedName>
</protein>
<dbReference type="SUPFAM" id="SSF56219">
    <property type="entry name" value="DNase I-like"/>
    <property type="match status" value="1"/>
</dbReference>
<dbReference type="InterPro" id="IPR044730">
    <property type="entry name" value="RNase_H-like_dom_plant"/>
</dbReference>
<dbReference type="STRING" id="3818.A0A445EJC7"/>
<dbReference type="Gene3D" id="3.30.420.10">
    <property type="entry name" value="Ribonuclease H-like superfamily/Ribonuclease H"/>
    <property type="match status" value="1"/>
</dbReference>
<dbReference type="InterPro" id="IPR036397">
    <property type="entry name" value="RNaseH_sf"/>
</dbReference>
<dbReference type="Pfam" id="PF13966">
    <property type="entry name" value="zf-RVT"/>
    <property type="match status" value="1"/>
</dbReference>
<sequence length="581" mass="66492">MNYLMDLDIKGGRFTWFGNPRNGFITRERIDRALVNWEWRVLYQQASLKALPAISSDHCPLVLVINQVQKVEKSFKFEAFWTDHEECENINPNAIWVQILKSIYFPGGNFWTAKGKKGASWVWKSILHGRELLRENAKWSIGDGSKVSIWKDNWIAGRSGPLNINSTDDARVKDLIVSGEGWNKRKIESKFSQEICNEILSTPVSAINREDNLYWPWREDGNYSIRTGYYAARRVGQGIKFGNPSTSEDKREIWKEVWRIEVPQKIRMFIWKACHDILPVGSNLYKRKMASDPICQICLKSSETVEHALLLCDWARATWFGAECQWIPTKETVTSIGNWMVECIKKLRAGGGGDQERRISKLGFLMWEIWKTRNSKIFQQQQVNPRWTICRAIALEATYWKLAEKQQTQKIEVNRSKTNLLNWRPPPENWLKANVDAAFKKDTGRGAISVVIRDHKGRIILGFSGKIQAKSSIIAEAQAIRQALIIVNNLQIGRTLIESDNLKLVQAIKSNTALGEALAIIQDIHILMESLPEKGITWTPRNGNRLAHAVAKAAESDTLQANWSIKPPIDIQSIITREAQM</sequence>
<dbReference type="InterPro" id="IPR026960">
    <property type="entry name" value="RVT-Znf"/>
</dbReference>
<evidence type="ECO:0008006" key="5">
    <source>
        <dbReference type="Google" id="ProtNLM"/>
    </source>
</evidence>
<keyword evidence="4" id="KW-1185">Reference proteome</keyword>
<dbReference type="Proteomes" id="UP000289738">
    <property type="component" value="Chromosome A01"/>
</dbReference>
<dbReference type="AlphaFoldDB" id="A0A445EJC7"/>